<dbReference type="InterPro" id="IPR025263">
    <property type="entry name" value="YhdP_central"/>
</dbReference>
<keyword evidence="4" id="KW-1185">Reference proteome</keyword>
<dbReference type="RefSeq" id="WP_169075271.1">
    <property type="nucleotide sequence ID" value="NZ_JABBXH010000003.1"/>
</dbReference>
<evidence type="ECO:0000259" key="2">
    <source>
        <dbReference type="Pfam" id="PF13116"/>
    </source>
</evidence>
<reference evidence="3 4" key="1">
    <citation type="submission" date="2020-04" db="EMBL/GenBank/DDBJ databases">
        <title>Thalassotalea sp. M1531, isolated from the surface of marine red alga.</title>
        <authorList>
            <person name="Pang L."/>
            <person name="Lu D.-C."/>
        </authorList>
    </citation>
    <scope>NUCLEOTIDE SEQUENCE [LARGE SCALE GENOMIC DNA]</scope>
    <source>
        <strain evidence="3 4">M1531</strain>
    </source>
</reference>
<gene>
    <name evidence="3" type="ORF">HII17_10225</name>
</gene>
<dbReference type="Pfam" id="PF13116">
    <property type="entry name" value="YhdP"/>
    <property type="match status" value="1"/>
</dbReference>
<sequence>MGITALSNKWLNKLYKSIAILLVLFAVLISALRLFLPYAQHYRVDLQNYVNNTYNTNIEIGSLSMEWQKLGPVLVANNVSLIDTGSVAAFIQNLDIKVNFWRSLQHQTIVTRGFTLDGAKVFIDREALTQNASSSQDTDLYERLSDIFLLHVNKFSLTNSQVIVRTDNGDRKISIEHLNWLNNGDHHRASGNIIARGLSTNSAKLLVEMKGTEFDNMNGQLYLQAQKVNVTPWLDKLLALEDEKTYSEVNLESWLTIEKGFATHFQLAVEDTKMRWILDEQEHELLVTSGAVSADILPQGIRVRSSAFDVSVNQQPWQPLYFNMDVADNVYDLYVSSVDIAGVSELAPLVVESESLATILTNLMPQGQLTDIHFQSVAGITAATANLENYQQSFSGGIPGLNNLTANVVMQGEKLIADISTNNSALDFDKHFQQPIPYDEIVAQLQLGWGENGIDVTVDNVQFDAPSLALNAQVNVSVPTEGKASMALLANIERGDTQSANYYYPHLLMGEDLVGYLNDSIIEGKMASGQVLFNGAFADFPFHNNEGIFVVDAELENAKFQFDSAWPVINQMAANLNFTNNSMLITANSGDLVGLNVTGVTAAIDDLTDEQLLVVKANIHQQAPEQVTQLMQQSPLADSVGKTLTSLTVGQQVSGKFQLDLPLNDVDSVVASGHIDFTENSLVLDTPEMQFSEIHGRLSYRNDVIVADGITAIWRGMPITVDVNAQDRQDYYEILLDVEGQWQSEQWLTQLPERLKSYGEGELNWQGNIALNAHHNGGFSYQANVSSELLNTVLQLPEPYAKTAAQTLPVTAIVEGQLDKSTVTINAGDELSFYGVLDHKDTQFKRAHLVLGNDTMLLPMDGFHITTKLSHADVLAWEPLIQDILDSLPSEEQQTASVGLFPAPERIRGNIDSVDVLGQQLNNVSFNLLDKKQWWLLRFNAKEARSEIKFFPNWLEQGIEVDADFIHLVTTKPQDNDQELLAETETEPEPVPELSYEESLAIFNSIPKIELVCDSCKVNQLDLGQLSFSLKRKDDAILLQNFKAKRKKGSANFDASWQLTPENSVTQVVGKINVKDLEHEFESLGFASIIKDSGMKADYDLNWQGGPQQFSLANVNGEIKLDIDDGYLADVSDKGARIFSVLSLQSLVRKLTLDFRDIFSDGMFYDYIRATAQVKDGVLYTDNTRMKGAAGDLIIKGNTALADGMLDYRMSYKPNLTASLPVLAWIATLNPVTFLAGVAIDQVFTSQVVSEFNFELTGNVLDPQLKEVNRKSRNVSVGRSTPPQFVENKTEQTSDTPKGKNLTPPLPLELSEKDDG</sequence>
<dbReference type="EMBL" id="JABBXH010000003">
    <property type="protein sequence ID" value="NMP31943.1"/>
    <property type="molecule type" value="Genomic_DNA"/>
</dbReference>
<evidence type="ECO:0000256" key="1">
    <source>
        <dbReference type="SAM" id="MobiDB-lite"/>
    </source>
</evidence>
<name>A0A7Y0LD12_9GAMM</name>
<proteinExistence type="predicted"/>
<feature type="region of interest" description="Disordered" evidence="1">
    <location>
        <begin position="1271"/>
        <end position="1316"/>
    </location>
</feature>
<accession>A0A7Y0LD12</accession>
<comment type="caution">
    <text evidence="3">The sequence shown here is derived from an EMBL/GenBank/DDBJ whole genome shotgun (WGS) entry which is preliminary data.</text>
</comment>
<protein>
    <submittedName>
        <fullName evidence="3">TIGR02099 family protein</fullName>
    </submittedName>
</protein>
<dbReference type="Proteomes" id="UP000568664">
    <property type="component" value="Unassembled WGS sequence"/>
</dbReference>
<feature type="compositionally biased region" description="Polar residues" evidence="1">
    <location>
        <begin position="1274"/>
        <end position="1283"/>
    </location>
</feature>
<evidence type="ECO:0000313" key="3">
    <source>
        <dbReference type="EMBL" id="NMP31943.1"/>
    </source>
</evidence>
<evidence type="ECO:0000313" key="4">
    <source>
        <dbReference type="Proteomes" id="UP000568664"/>
    </source>
</evidence>
<organism evidence="3 4">
    <name type="scientific">Thalassotalea algicola</name>
    <dbReference type="NCBI Taxonomy" id="2716224"/>
    <lineage>
        <taxon>Bacteria</taxon>
        <taxon>Pseudomonadati</taxon>
        <taxon>Pseudomonadota</taxon>
        <taxon>Gammaproteobacteria</taxon>
        <taxon>Alteromonadales</taxon>
        <taxon>Colwelliaceae</taxon>
        <taxon>Thalassotalea</taxon>
    </lineage>
</organism>
<feature type="domain" description="YhdP central" evidence="2">
    <location>
        <begin position="9"/>
        <end position="1264"/>
    </location>
</feature>
<dbReference type="NCBIfam" id="TIGR02099">
    <property type="entry name" value="YhdP family protein"/>
    <property type="match status" value="1"/>
</dbReference>
<dbReference type="PANTHER" id="PTHR38690:SF1">
    <property type="entry name" value="PROTEASE"/>
    <property type="match status" value="1"/>
</dbReference>
<dbReference type="PANTHER" id="PTHR38690">
    <property type="entry name" value="PROTEASE-RELATED"/>
    <property type="match status" value="1"/>
</dbReference>
<dbReference type="InterPro" id="IPR011836">
    <property type="entry name" value="YhdP"/>
</dbReference>